<dbReference type="Proteomes" id="UP001443914">
    <property type="component" value="Unassembled WGS sequence"/>
</dbReference>
<keyword evidence="1" id="KW-0863">Zinc-finger</keyword>
<organism evidence="3 4">
    <name type="scientific">Saponaria officinalis</name>
    <name type="common">Common soapwort</name>
    <name type="synonym">Lychnis saponaria</name>
    <dbReference type="NCBI Taxonomy" id="3572"/>
    <lineage>
        <taxon>Eukaryota</taxon>
        <taxon>Viridiplantae</taxon>
        <taxon>Streptophyta</taxon>
        <taxon>Embryophyta</taxon>
        <taxon>Tracheophyta</taxon>
        <taxon>Spermatophyta</taxon>
        <taxon>Magnoliopsida</taxon>
        <taxon>eudicotyledons</taxon>
        <taxon>Gunneridae</taxon>
        <taxon>Pentapetalae</taxon>
        <taxon>Caryophyllales</taxon>
        <taxon>Caryophyllaceae</taxon>
        <taxon>Caryophylleae</taxon>
        <taxon>Saponaria</taxon>
    </lineage>
</organism>
<evidence type="ECO:0000313" key="4">
    <source>
        <dbReference type="Proteomes" id="UP001443914"/>
    </source>
</evidence>
<dbReference type="GO" id="GO:0003676">
    <property type="term" value="F:nucleic acid binding"/>
    <property type="evidence" value="ECO:0007669"/>
    <property type="project" value="InterPro"/>
</dbReference>
<dbReference type="SUPFAM" id="SSF57756">
    <property type="entry name" value="Retrovirus zinc finger-like domains"/>
    <property type="match status" value="1"/>
</dbReference>
<reference evidence="3" key="1">
    <citation type="submission" date="2024-03" db="EMBL/GenBank/DDBJ databases">
        <title>WGS assembly of Saponaria officinalis var. Norfolk2.</title>
        <authorList>
            <person name="Jenkins J."/>
            <person name="Shu S."/>
            <person name="Grimwood J."/>
            <person name="Barry K."/>
            <person name="Goodstein D."/>
            <person name="Schmutz J."/>
            <person name="Leebens-Mack J."/>
            <person name="Osbourn A."/>
        </authorList>
    </citation>
    <scope>NUCLEOTIDE SEQUENCE [LARGE SCALE GENOMIC DNA]</scope>
    <source>
        <strain evidence="3">JIC</strain>
    </source>
</reference>
<evidence type="ECO:0000313" key="3">
    <source>
        <dbReference type="EMBL" id="KAK9670368.1"/>
    </source>
</evidence>
<feature type="domain" description="CCHC-type" evidence="2">
    <location>
        <begin position="245"/>
        <end position="258"/>
    </location>
</feature>
<keyword evidence="1" id="KW-0862">Zinc</keyword>
<dbReference type="SMART" id="SM00343">
    <property type="entry name" value="ZnF_C2HC"/>
    <property type="match status" value="1"/>
</dbReference>
<name>A0AAW1H6I8_SAPOF</name>
<dbReference type="GO" id="GO:0008270">
    <property type="term" value="F:zinc ion binding"/>
    <property type="evidence" value="ECO:0007669"/>
    <property type="project" value="UniProtKB-KW"/>
</dbReference>
<dbReference type="InterPro" id="IPR001878">
    <property type="entry name" value="Znf_CCHC"/>
</dbReference>
<dbReference type="PANTHER" id="PTHR47592:SF30">
    <property type="entry name" value="CCHC-TYPE DOMAIN-CONTAINING PROTEIN"/>
    <property type="match status" value="1"/>
</dbReference>
<comment type="caution">
    <text evidence="3">The sequence shown here is derived from an EMBL/GenBank/DDBJ whole genome shotgun (WGS) entry which is preliminary data.</text>
</comment>
<keyword evidence="4" id="KW-1185">Reference proteome</keyword>
<dbReference type="Pfam" id="PF22936">
    <property type="entry name" value="Pol_BBD"/>
    <property type="match status" value="1"/>
</dbReference>
<dbReference type="EMBL" id="JBDFQZ010000013">
    <property type="protein sequence ID" value="KAK9670368.1"/>
    <property type="molecule type" value="Genomic_DNA"/>
</dbReference>
<dbReference type="PROSITE" id="PS50158">
    <property type="entry name" value="ZF_CCHC"/>
    <property type="match status" value="1"/>
</dbReference>
<accession>A0AAW1H6I8</accession>
<dbReference type="InterPro" id="IPR036875">
    <property type="entry name" value="Znf_CCHC_sf"/>
</dbReference>
<protein>
    <recommendedName>
        <fullName evidence="2">CCHC-type domain-containing protein</fullName>
    </recommendedName>
</protein>
<dbReference type="InterPro" id="IPR054722">
    <property type="entry name" value="PolX-like_BBD"/>
</dbReference>
<sequence>MATIPSKFITDLSKLEPLDGSNYKRWSQKLLIFFEQLEIDYVLVQDCPEPIFDVTADATVTPPPAAVIKKNEDEIRKHEKENKIARFLILNHMVNSMFDLFMVHKSAKTIWKLLEKKYGADDAGQRKYVVHVYENLCADVLNEDMKMCEIFQANVLLEKFSPSWSDYRNHLKHKKRDLTEEANRLKDKSDSVPINRYNANLVESGGSSKDRFKGKGRMVHKQGQKLNHNKFTKPIPKVQKPDLVCYVCGKPGHKAYKCVQRHGPQNKPNQNAAQVNLAEQDDIIAAVVVEANLVANITDWILDTGASRHLCASKELYYDFKDVADGECVYMGNSATAGVNGKGKILLKLSSRKTLSLSNVLYVLTLRRNLVSGALLNKAEFSMRLTP</sequence>
<dbReference type="AlphaFoldDB" id="A0AAW1H6I8"/>
<proteinExistence type="predicted"/>
<evidence type="ECO:0000259" key="2">
    <source>
        <dbReference type="PROSITE" id="PS50158"/>
    </source>
</evidence>
<dbReference type="Pfam" id="PF14223">
    <property type="entry name" value="Retrotran_gag_2"/>
    <property type="match status" value="1"/>
</dbReference>
<keyword evidence="1" id="KW-0479">Metal-binding</keyword>
<dbReference type="PANTHER" id="PTHR47592">
    <property type="entry name" value="PBF68 PROTEIN"/>
    <property type="match status" value="1"/>
</dbReference>
<gene>
    <name evidence="3" type="ORF">RND81_13G196800</name>
</gene>
<evidence type="ECO:0000256" key="1">
    <source>
        <dbReference type="PROSITE-ProRule" id="PRU00047"/>
    </source>
</evidence>